<feature type="chain" id="PRO_5001589343" evidence="2">
    <location>
        <begin position="35"/>
        <end position="185"/>
    </location>
</feature>
<accession>A0A060QM33</accession>
<keyword evidence="2" id="KW-0732">Signal</keyword>
<evidence type="ECO:0000313" key="4">
    <source>
        <dbReference type="Proteomes" id="UP000027583"/>
    </source>
</evidence>
<proteinExistence type="predicted"/>
<comment type="caution">
    <text evidence="3">The sequence shown here is derived from an EMBL/GenBank/DDBJ whole genome shotgun (WGS) entry which is preliminary data.</text>
</comment>
<organism evidence="3 4">
    <name type="scientific">Asaia bogorensis</name>
    <dbReference type="NCBI Taxonomy" id="91915"/>
    <lineage>
        <taxon>Bacteria</taxon>
        <taxon>Pseudomonadati</taxon>
        <taxon>Pseudomonadota</taxon>
        <taxon>Alphaproteobacteria</taxon>
        <taxon>Acetobacterales</taxon>
        <taxon>Acetobacteraceae</taxon>
        <taxon>Asaia</taxon>
    </lineage>
</organism>
<dbReference type="RefSeq" id="WP_231944582.1">
    <property type="nucleotide sequence ID" value="NZ_CBLX010000024.1"/>
</dbReference>
<reference evidence="3 4" key="2">
    <citation type="journal article" date="2014" name="PLoS ONE">
        <title>Evolution of mitochondria reconstructed from the energy metabolism of living bacteria.</title>
        <authorList>
            <person name="Degli Esposti M."/>
            <person name="Chouaia B."/>
            <person name="Comandatore F."/>
            <person name="Crotti E."/>
            <person name="Sassera D."/>
            <person name="Lievens P.M."/>
            <person name="Daffonchio D."/>
            <person name="Bandi C."/>
        </authorList>
    </citation>
    <scope>NUCLEOTIDE SEQUENCE [LARGE SCALE GENOMIC DNA]</scope>
    <source>
        <strain evidence="3 4">SF2.1</strain>
    </source>
</reference>
<feature type="region of interest" description="Disordered" evidence="1">
    <location>
        <begin position="164"/>
        <end position="185"/>
    </location>
</feature>
<dbReference type="EMBL" id="CBLX010000024">
    <property type="protein sequence ID" value="CDG40877.1"/>
    <property type="molecule type" value="Genomic_DNA"/>
</dbReference>
<evidence type="ECO:0000256" key="2">
    <source>
        <dbReference type="SAM" id="SignalP"/>
    </source>
</evidence>
<evidence type="ECO:0000313" key="3">
    <source>
        <dbReference type="EMBL" id="CDG40877.1"/>
    </source>
</evidence>
<protein>
    <submittedName>
        <fullName evidence="3">Uncharacterized protein</fullName>
    </submittedName>
</protein>
<feature type="signal peptide" evidence="2">
    <location>
        <begin position="1"/>
        <end position="34"/>
    </location>
</feature>
<gene>
    <name evidence="3" type="ORF">ASAP_2832</name>
</gene>
<dbReference type="Proteomes" id="UP000027583">
    <property type="component" value="Unassembled WGS sequence"/>
</dbReference>
<name>A0A060QM33_9PROT</name>
<evidence type="ECO:0000256" key="1">
    <source>
        <dbReference type="SAM" id="MobiDB-lite"/>
    </source>
</evidence>
<dbReference type="AlphaFoldDB" id="A0A060QM33"/>
<feature type="compositionally biased region" description="Basic residues" evidence="1">
    <location>
        <begin position="175"/>
        <end position="185"/>
    </location>
</feature>
<reference evidence="3 4" key="1">
    <citation type="journal article" date="2014" name="Genome Biol. Evol.">
        <title>Acetic acid bacteria genomes reveal functional traits for adaptation to life in insect guts.</title>
        <authorList>
            <person name="Chouaia B."/>
            <person name="Gaiarsa S."/>
            <person name="Crotti E."/>
            <person name="Comandatore F."/>
            <person name="Degli Esposti M."/>
            <person name="Ricci I."/>
            <person name="Alma A."/>
            <person name="Favia G."/>
            <person name="Bandi C."/>
            <person name="Daffonchio D."/>
        </authorList>
    </citation>
    <scope>NUCLEOTIDE SEQUENCE [LARGE SCALE GENOMIC DNA]</scope>
    <source>
        <strain evidence="3 4">SF2.1</strain>
    </source>
</reference>
<sequence>MSFSARQRLLRPFARLTACAFVAGSFFASGAAYAAGCSESPAHEAFNVQGLKSELMVTALSCSAQDRYNAFVAKFRPKLAAEEERLNTYFKSAYGRNAMKAHDDYITQLANVQSEGGLKAGTIFCQQRVAMFDEVDALDDGADLAHYADAKDVVQPASFETCSAPEAVSHSRSTTTRRTHRKTRA</sequence>
<dbReference type="GeneID" id="78227506"/>